<organism evidence="2 3">
    <name type="scientific">Streptomyces liliiviolaceus</name>
    <dbReference type="NCBI Taxonomy" id="2823109"/>
    <lineage>
        <taxon>Bacteria</taxon>
        <taxon>Bacillati</taxon>
        <taxon>Actinomycetota</taxon>
        <taxon>Actinomycetes</taxon>
        <taxon>Kitasatosporales</taxon>
        <taxon>Streptomycetaceae</taxon>
        <taxon>Streptomyces</taxon>
    </lineage>
</organism>
<keyword evidence="2" id="KW-0456">Lyase</keyword>
<dbReference type="InterPro" id="IPR040442">
    <property type="entry name" value="Pyrv_kinase-like_dom_sf"/>
</dbReference>
<gene>
    <name evidence="2" type="ORF">J8N05_31030</name>
</gene>
<evidence type="ECO:0000313" key="2">
    <source>
        <dbReference type="EMBL" id="MBQ0852603.1"/>
    </source>
</evidence>
<keyword evidence="3" id="KW-1185">Reference proteome</keyword>
<dbReference type="GO" id="GO:0016829">
    <property type="term" value="F:lyase activity"/>
    <property type="evidence" value="ECO:0007669"/>
    <property type="project" value="UniProtKB-KW"/>
</dbReference>
<reference evidence="2 3" key="1">
    <citation type="submission" date="2021-04" db="EMBL/GenBank/DDBJ databases">
        <authorList>
            <person name="Tang X."/>
            <person name="Zhou X."/>
            <person name="Chen X."/>
            <person name="Cernava T."/>
            <person name="Zhang C."/>
        </authorList>
    </citation>
    <scope>NUCLEOTIDE SEQUENCE [LARGE SCALE GENOMIC DNA]</scope>
    <source>
        <strain evidence="2 3">BH-SS-21</strain>
    </source>
</reference>
<dbReference type="RefSeq" id="WP_210888749.1">
    <property type="nucleotide sequence ID" value="NZ_JAGPYQ010000001.1"/>
</dbReference>
<dbReference type="InterPro" id="IPR015813">
    <property type="entry name" value="Pyrv/PenolPyrv_kinase-like_dom"/>
</dbReference>
<dbReference type="EMBL" id="JAGPYQ010000001">
    <property type="protein sequence ID" value="MBQ0852603.1"/>
    <property type="molecule type" value="Genomic_DNA"/>
</dbReference>
<dbReference type="Gene3D" id="3.20.20.60">
    <property type="entry name" value="Phosphoenolpyruvate-binding domains"/>
    <property type="match status" value="1"/>
</dbReference>
<name>A0A940Y145_9ACTN</name>
<dbReference type="PANTHER" id="PTHR42905:SF16">
    <property type="entry name" value="CARBOXYPHOSPHONOENOLPYRUVATE PHOSPHONOMUTASE-LIKE PROTEIN (AFU_ORTHOLOGUE AFUA_5G07230)"/>
    <property type="match status" value="1"/>
</dbReference>
<dbReference type="CDD" id="cd00377">
    <property type="entry name" value="ICL_PEPM"/>
    <property type="match status" value="1"/>
</dbReference>
<comment type="caution">
    <text evidence="2">The sequence shown here is derived from an EMBL/GenBank/DDBJ whole genome shotgun (WGS) entry which is preliminary data.</text>
</comment>
<evidence type="ECO:0000256" key="1">
    <source>
        <dbReference type="SAM" id="MobiDB-lite"/>
    </source>
</evidence>
<feature type="region of interest" description="Disordered" evidence="1">
    <location>
        <begin position="265"/>
        <end position="285"/>
    </location>
</feature>
<dbReference type="Proteomes" id="UP000677413">
    <property type="component" value="Unassembled WGS sequence"/>
</dbReference>
<protein>
    <submittedName>
        <fullName evidence="2">Isocitrate lyase/phosphoenolpyruvate mutase family protein</fullName>
    </submittedName>
</protein>
<proteinExistence type="predicted"/>
<dbReference type="Pfam" id="PF13714">
    <property type="entry name" value="PEP_mutase"/>
    <property type="match status" value="1"/>
</dbReference>
<accession>A0A940Y145</accession>
<dbReference type="PANTHER" id="PTHR42905">
    <property type="entry name" value="PHOSPHOENOLPYRUVATE CARBOXYLASE"/>
    <property type="match status" value="1"/>
</dbReference>
<sequence>MASTFAALHHPDAGAPLLLPNAWDHASAAALAGQGFAAIGTTSLGVAAAAGLPDGSAATRDATLALALALGQGPFLLSVDAEGGFSDDPAEVAGTARELAAVGAVGINLEDGRPDGTLAPAELHAAKIGAVKAAVPGLFVNARTDTHWLDDGDGDGDGRGFALGRETIRRLDAYQLAGADGVFVPGLSDPARIAGLVEAVDVPLNILYSPQGPPLPALAELGVRRVSLGSLLYRRALGTALETAALIRAGLPVEGPAPTYDEVQALVRPGGPDRPGATPSEGASW</sequence>
<dbReference type="InterPro" id="IPR039556">
    <property type="entry name" value="ICL/PEPM"/>
</dbReference>
<evidence type="ECO:0000313" key="3">
    <source>
        <dbReference type="Proteomes" id="UP000677413"/>
    </source>
</evidence>
<dbReference type="SUPFAM" id="SSF51621">
    <property type="entry name" value="Phosphoenolpyruvate/pyruvate domain"/>
    <property type="match status" value="1"/>
</dbReference>
<dbReference type="AlphaFoldDB" id="A0A940Y145"/>